<keyword evidence="21" id="KW-1185">Reference proteome</keyword>
<protein>
    <recommendedName>
        <fullName evidence="14">Aminopeptidase NAALADL1</fullName>
    </recommendedName>
    <alternativeName>
        <fullName evidence="15">N-acetylated-alpha-linked acidic dipeptidase-like protein</fullName>
    </alternativeName>
</protein>
<evidence type="ECO:0000256" key="1">
    <source>
        <dbReference type="ARBA" id="ARBA00001947"/>
    </source>
</evidence>
<dbReference type="FunFam" id="3.40.630.10:FF:000101">
    <property type="entry name" value="N-acetylated alpha-linked acidic dipeptidase like 1"/>
    <property type="match status" value="1"/>
</dbReference>
<evidence type="ECO:0000259" key="18">
    <source>
        <dbReference type="Pfam" id="PF04253"/>
    </source>
</evidence>
<dbReference type="SUPFAM" id="SSF52025">
    <property type="entry name" value="PA domain"/>
    <property type="match status" value="1"/>
</dbReference>
<keyword evidence="4" id="KW-0031">Aminopeptidase</keyword>
<dbReference type="FunFam" id="3.50.30.30:FF:000045">
    <property type="entry name" value="Predicted protein"/>
    <property type="match status" value="1"/>
</dbReference>
<dbReference type="GO" id="GO:0004177">
    <property type="term" value="F:aminopeptidase activity"/>
    <property type="evidence" value="ECO:0007669"/>
    <property type="project" value="UniProtKB-KW"/>
</dbReference>
<sequence>MDAADDELLPISRKSARYRLSGKGGDCGCTGVNRKHPWTKIMGEGKGTVLSIAAVFQVLVATSVILAVVLWSKQPPDVPAVVLEKCSGDAISASLRHLTSEPHTAGTEADTQQAQWVAEQWRDQGLDTVNLVPYDVLLSYPDPDKTNTLSVKNGSGHVVWESQGRQTPLWPGEDHPGVLPSFNAYSARGLVQGPVVYAFLGRDEDFRYLDDHNVSVSGSIVLVRYGDVFRGNQVLEAEKRGAGGVLLFLDPGTVSPEGSYDNDTYPNTVFAPPDAAQLGTTMMGNGDPLTPFYPSIESAFRIPEDEAAVPKIPVQPLSYSDAAFLLGHMGGPVAPKEWQGGLNLVYRLGPGLQEPSLTTSLSVHTHNANATVYNVVATIRGAVEPDRYVLLGNHRDAWIFGGVDPSSATASMLEVSRLYGLLLQKGWRPRRSLVFCSWAAEEYGLVGSTEWTEQFTTVLQGRAVAYLNVDMVFEGTYSFISMASPLLWGAIVRAARMVPNPDPKEAAAGRPTLHDTWVHRHPNPRHPGRPKFLGLGSGSDFATFQHVLGIPCMDMDAPSLPLYHTLYETFHLARQLYDPDMAYHVALTRTWALVAYFLSHEDVIPFSVSLYGEFLTEALQDLEEEYSSLLNQTQTELGYLRAAVSTFSVAAKNWTAGLASVDLEDAMAVRAANDVQMMLDRAFLDPRGLPGRPHFNHVVMAPSNSNTYTSDSFAGLQDLLHDLPDLPPKEQVTRWRQVREHFAAVTHLIRAAAGVLTQEIW</sequence>
<gene>
    <name evidence="20" type="ORF">O3P69_008768</name>
</gene>
<feature type="domain" description="Transferrin receptor-like dimerisation" evidence="18">
    <location>
        <begin position="637"/>
        <end position="756"/>
    </location>
</feature>
<dbReference type="Pfam" id="PF02225">
    <property type="entry name" value="PA"/>
    <property type="match status" value="1"/>
</dbReference>
<evidence type="ECO:0000256" key="14">
    <source>
        <dbReference type="ARBA" id="ARBA00068168"/>
    </source>
</evidence>
<dbReference type="GO" id="GO:0016324">
    <property type="term" value="C:apical plasma membrane"/>
    <property type="evidence" value="ECO:0007669"/>
    <property type="project" value="UniProtKB-SubCell"/>
</dbReference>
<evidence type="ECO:0000256" key="7">
    <source>
        <dbReference type="ARBA" id="ARBA00022801"/>
    </source>
</evidence>
<dbReference type="SUPFAM" id="SSF53187">
    <property type="entry name" value="Zn-dependent exopeptidases"/>
    <property type="match status" value="1"/>
</dbReference>
<dbReference type="GO" id="GO:0006508">
    <property type="term" value="P:proteolysis"/>
    <property type="evidence" value="ECO:0007669"/>
    <property type="project" value="UniProtKB-KW"/>
</dbReference>
<keyword evidence="16" id="KW-1133">Transmembrane helix</keyword>
<dbReference type="InterPro" id="IPR003137">
    <property type="entry name" value="PA_domain"/>
</dbReference>
<comment type="cofactor">
    <cofactor evidence="1">
        <name>Zn(2+)</name>
        <dbReference type="ChEBI" id="CHEBI:29105"/>
    </cofactor>
</comment>
<feature type="domain" description="Peptidase M28" evidence="19">
    <location>
        <begin position="374"/>
        <end position="570"/>
    </location>
</feature>
<evidence type="ECO:0000256" key="9">
    <source>
        <dbReference type="ARBA" id="ARBA00022837"/>
    </source>
</evidence>
<keyword evidence="9" id="KW-0106">Calcium</keyword>
<evidence type="ECO:0000256" key="15">
    <source>
        <dbReference type="ARBA" id="ARBA00081462"/>
    </source>
</evidence>
<dbReference type="CDD" id="cd02121">
    <property type="entry name" value="PA_GCPII_like"/>
    <property type="match status" value="1"/>
</dbReference>
<dbReference type="PANTHER" id="PTHR10404:SF77">
    <property type="entry name" value="GLUTAMATE CARBOXYPEPTIDASE 2 HOMOLOG"/>
    <property type="match status" value="1"/>
</dbReference>
<dbReference type="InterPro" id="IPR007365">
    <property type="entry name" value="TFR-like_dimer_dom"/>
</dbReference>
<comment type="subcellular location">
    <subcellularLocation>
        <location evidence="2">Apical cell membrane</location>
    </subcellularLocation>
</comment>
<evidence type="ECO:0000256" key="13">
    <source>
        <dbReference type="ARBA" id="ARBA00059290"/>
    </source>
</evidence>
<dbReference type="Proteomes" id="UP001487740">
    <property type="component" value="Unassembled WGS sequence"/>
</dbReference>
<dbReference type="InterPro" id="IPR007484">
    <property type="entry name" value="Peptidase_M28"/>
</dbReference>
<dbReference type="Pfam" id="PF04253">
    <property type="entry name" value="TFR_dimer"/>
    <property type="match status" value="1"/>
</dbReference>
<comment type="caution">
    <text evidence="20">The sequence shown here is derived from an EMBL/GenBank/DDBJ whole genome shotgun (WGS) entry which is preliminary data.</text>
</comment>
<keyword evidence="10" id="KW-0482">Metalloprotease</keyword>
<evidence type="ECO:0000256" key="10">
    <source>
        <dbReference type="ARBA" id="ARBA00023049"/>
    </source>
</evidence>
<dbReference type="Gene3D" id="3.50.30.30">
    <property type="match status" value="1"/>
</dbReference>
<keyword evidence="16" id="KW-0812">Transmembrane</keyword>
<reference evidence="20 21" key="1">
    <citation type="submission" date="2023-03" db="EMBL/GenBank/DDBJ databases">
        <title>High-quality genome of Scylla paramamosain provides insights in environmental adaptation.</title>
        <authorList>
            <person name="Zhang L."/>
        </authorList>
    </citation>
    <scope>NUCLEOTIDE SEQUENCE [LARGE SCALE GENOMIC DNA]</scope>
    <source>
        <strain evidence="20">LZ_2023a</strain>
        <tissue evidence="20">Muscle</tissue>
    </source>
</reference>
<evidence type="ECO:0000256" key="4">
    <source>
        <dbReference type="ARBA" id="ARBA00022438"/>
    </source>
</evidence>
<evidence type="ECO:0000259" key="19">
    <source>
        <dbReference type="Pfam" id="PF04389"/>
    </source>
</evidence>
<keyword evidence="7" id="KW-0378">Hydrolase</keyword>
<dbReference type="Gene3D" id="3.40.630.10">
    <property type="entry name" value="Zn peptidases"/>
    <property type="match status" value="1"/>
</dbReference>
<evidence type="ECO:0000256" key="6">
    <source>
        <dbReference type="ARBA" id="ARBA00022723"/>
    </source>
</evidence>
<comment type="function">
    <text evidence="13">Aminopeptidase with broad substrate specificity. Has lower activity with substrates that have Asp or Glu in the P2' position, or Pro in the P3' position. Lacks activity with substrates that have both Pro in the P3' position and Asp or Glu in the P2' position. Lacks carboxypeptidase activity. Lacks dipeptidyl-peptidase IV type activity.</text>
</comment>
<evidence type="ECO:0000256" key="16">
    <source>
        <dbReference type="SAM" id="Phobius"/>
    </source>
</evidence>
<feature type="domain" description="PA" evidence="17">
    <location>
        <begin position="191"/>
        <end position="269"/>
    </location>
</feature>
<dbReference type="SUPFAM" id="SSF47672">
    <property type="entry name" value="Transferrin receptor-like dimerisation domain"/>
    <property type="match status" value="1"/>
</dbReference>
<keyword evidence="12" id="KW-0325">Glycoprotein</keyword>
<comment type="similarity">
    <text evidence="3">Belongs to the peptidase M28 family. M28B subfamily.</text>
</comment>
<proteinExistence type="inferred from homology"/>
<dbReference type="InterPro" id="IPR039373">
    <property type="entry name" value="Peptidase_M28B"/>
</dbReference>
<evidence type="ECO:0000256" key="11">
    <source>
        <dbReference type="ARBA" id="ARBA00023157"/>
    </source>
</evidence>
<dbReference type="EMBL" id="JARAKH010000049">
    <property type="protein sequence ID" value="KAK8376293.1"/>
    <property type="molecule type" value="Genomic_DNA"/>
</dbReference>
<dbReference type="GO" id="GO:0008237">
    <property type="term" value="F:metallopeptidase activity"/>
    <property type="evidence" value="ECO:0007669"/>
    <property type="project" value="UniProtKB-KW"/>
</dbReference>
<feature type="transmembrane region" description="Helical" evidence="16">
    <location>
        <begin position="49"/>
        <end position="71"/>
    </location>
</feature>
<evidence type="ECO:0000256" key="8">
    <source>
        <dbReference type="ARBA" id="ARBA00022833"/>
    </source>
</evidence>
<dbReference type="Gene3D" id="1.20.930.40">
    <property type="entry name" value="Transferrin receptor-like, dimerisation domain"/>
    <property type="match status" value="1"/>
</dbReference>
<evidence type="ECO:0000256" key="2">
    <source>
        <dbReference type="ARBA" id="ARBA00004221"/>
    </source>
</evidence>
<dbReference type="InterPro" id="IPR036757">
    <property type="entry name" value="TFR-like_dimer_dom_sf"/>
</dbReference>
<keyword evidence="11" id="KW-1015">Disulfide bond</keyword>
<dbReference type="Pfam" id="PF04389">
    <property type="entry name" value="Peptidase_M28"/>
    <property type="match status" value="1"/>
</dbReference>
<evidence type="ECO:0000259" key="17">
    <source>
        <dbReference type="Pfam" id="PF02225"/>
    </source>
</evidence>
<organism evidence="20 21">
    <name type="scientific">Scylla paramamosain</name>
    <name type="common">Mud crab</name>
    <dbReference type="NCBI Taxonomy" id="85552"/>
    <lineage>
        <taxon>Eukaryota</taxon>
        <taxon>Metazoa</taxon>
        <taxon>Ecdysozoa</taxon>
        <taxon>Arthropoda</taxon>
        <taxon>Crustacea</taxon>
        <taxon>Multicrustacea</taxon>
        <taxon>Malacostraca</taxon>
        <taxon>Eumalacostraca</taxon>
        <taxon>Eucarida</taxon>
        <taxon>Decapoda</taxon>
        <taxon>Pleocyemata</taxon>
        <taxon>Brachyura</taxon>
        <taxon>Eubrachyura</taxon>
        <taxon>Portunoidea</taxon>
        <taxon>Portunidae</taxon>
        <taxon>Portuninae</taxon>
        <taxon>Scylla</taxon>
    </lineage>
</organism>
<evidence type="ECO:0000256" key="5">
    <source>
        <dbReference type="ARBA" id="ARBA00022670"/>
    </source>
</evidence>
<accession>A0AAW0SM96</accession>
<name>A0AAW0SM96_SCYPA</name>
<keyword evidence="8" id="KW-0862">Zinc</keyword>
<keyword evidence="16" id="KW-0472">Membrane</keyword>
<evidence type="ECO:0000256" key="3">
    <source>
        <dbReference type="ARBA" id="ARBA00005634"/>
    </source>
</evidence>
<dbReference type="GO" id="GO:0046872">
    <property type="term" value="F:metal ion binding"/>
    <property type="evidence" value="ECO:0007669"/>
    <property type="project" value="UniProtKB-KW"/>
</dbReference>
<keyword evidence="5" id="KW-0645">Protease</keyword>
<dbReference type="FunFam" id="1.20.930.40:FF:000001">
    <property type="entry name" value="N-acetylated-alpha-linked acidic dipeptidase 2"/>
    <property type="match status" value="1"/>
</dbReference>
<dbReference type="InterPro" id="IPR046450">
    <property type="entry name" value="PA_dom_sf"/>
</dbReference>
<dbReference type="PANTHER" id="PTHR10404">
    <property type="entry name" value="N-ACETYLATED-ALPHA-LINKED ACIDIC DIPEPTIDASE"/>
    <property type="match status" value="1"/>
</dbReference>
<dbReference type="CDD" id="cd08022">
    <property type="entry name" value="M28_PSMA_like"/>
    <property type="match status" value="1"/>
</dbReference>
<keyword evidence="6" id="KW-0479">Metal-binding</keyword>
<dbReference type="AlphaFoldDB" id="A0AAW0SM96"/>
<evidence type="ECO:0000256" key="12">
    <source>
        <dbReference type="ARBA" id="ARBA00023180"/>
    </source>
</evidence>
<evidence type="ECO:0000313" key="21">
    <source>
        <dbReference type="Proteomes" id="UP001487740"/>
    </source>
</evidence>
<evidence type="ECO:0000313" key="20">
    <source>
        <dbReference type="EMBL" id="KAK8376293.1"/>
    </source>
</evidence>
<dbReference type="GO" id="GO:0004180">
    <property type="term" value="F:carboxypeptidase activity"/>
    <property type="evidence" value="ECO:0007669"/>
    <property type="project" value="TreeGrafter"/>
</dbReference>